<protein>
    <submittedName>
        <fullName evidence="3">PPOX class probable F420-dependent enzyme</fullName>
    </submittedName>
</protein>
<evidence type="ECO:0000259" key="2">
    <source>
        <dbReference type="Pfam" id="PF01243"/>
    </source>
</evidence>
<dbReference type="SUPFAM" id="SSF50475">
    <property type="entry name" value="FMN-binding split barrel"/>
    <property type="match status" value="1"/>
</dbReference>
<dbReference type="EMBL" id="FOYS01000001">
    <property type="protein sequence ID" value="SFR37955.1"/>
    <property type="molecule type" value="Genomic_DNA"/>
</dbReference>
<reference evidence="4" key="1">
    <citation type="submission" date="2016-10" db="EMBL/GenBank/DDBJ databases">
        <authorList>
            <person name="Varghese N."/>
            <person name="Submissions S."/>
        </authorList>
    </citation>
    <scope>NUCLEOTIDE SEQUENCE [LARGE SCALE GENOMIC DNA]</scope>
    <source>
        <strain evidence="4">CGMCC 1.8711</strain>
    </source>
</reference>
<organism evidence="3 4">
    <name type="scientific">Halogeometricum limi</name>
    <dbReference type="NCBI Taxonomy" id="555875"/>
    <lineage>
        <taxon>Archaea</taxon>
        <taxon>Methanobacteriati</taxon>
        <taxon>Methanobacteriota</taxon>
        <taxon>Stenosarchaea group</taxon>
        <taxon>Halobacteria</taxon>
        <taxon>Halobacteriales</taxon>
        <taxon>Haloferacaceae</taxon>
        <taxon>Halogeometricum</taxon>
    </lineage>
</organism>
<dbReference type="InterPro" id="IPR011576">
    <property type="entry name" value="Pyridox_Oxase_N"/>
</dbReference>
<evidence type="ECO:0000313" key="3">
    <source>
        <dbReference type="EMBL" id="SFR37955.1"/>
    </source>
</evidence>
<dbReference type="GO" id="GO:0005829">
    <property type="term" value="C:cytosol"/>
    <property type="evidence" value="ECO:0007669"/>
    <property type="project" value="TreeGrafter"/>
</dbReference>
<dbReference type="PANTHER" id="PTHR35176">
    <property type="entry name" value="HEME OXYGENASE HI_0854-RELATED"/>
    <property type="match status" value="1"/>
</dbReference>
<dbReference type="GO" id="GO:0070967">
    <property type="term" value="F:coenzyme F420 binding"/>
    <property type="evidence" value="ECO:0007669"/>
    <property type="project" value="TreeGrafter"/>
</dbReference>
<evidence type="ECO:0000256" key="1">
    <source>
        <dbReference type="ARBA" id="ARBA00023002"/>
    </source>
</evidence>
<dbReference type="Gene3D" id="2.30.110.10">
    <property type="entry name" value="Electron Transport, Fmn-binding Protein, Chain A"/>
    <property type="match status" value="1"/>
</dbReference>
<name>A0A1I6G6Z3_9EURY</name>
<feature type="domain" description="Pyridoxamine 5'-phosphate oxidase N-terminal" evidence="2">
    <location>
        <begin position="19"/>
        <end position="142"/>
    </location>
</feature>
<dbReference type="NCBIfam" id="TIGR03618">
    <property type="entry name" value="Rv1155_F420"/>
    <property type="match status" value="1"/>
</dbReference>
<dbReference type="Pfam" id="PF01243">
    <property type="entry name" value="PNPOx_N"/>
    <property type="match status" value="1"/>
</dbReference>
<keyword evidence="4" id="KW-1185">Reference proteome</keyword>
<dbReference type="GO" id="GO:0016627">
    <property type="term" value="F:oxidoreductase activity, acting on the CH-CH group of donors"/>
    <property type="evidence" value="ECO:0007669"/>
    <property type="project" value="TreeGrafter"/>
</dbReference>
<dbReference type="InterPro" id="IPR052019">
    <property type="entry name" value="F420H2_bilvrd_red/Heme_oxyg"/>
</dbReference>
<accession>A0A1I6G6Z3</accession>
<proteinExistence type="predicted"/>
<dbReference type="PANTHER" id="PTHR35176:SF6">
    <property type="entry name" value="HEME OXYGENASE HI_0854-RELATED"/>
    <property type="match status" value="1"/>
</dbReference>
<gene>
    <name evidence="3" type="ORF">SAMN04488124_0962</name>
</gene>
<dbReference type="STRING" id="555875.SAMN04488124_0962"/>
<sequence>MSSRRTVLSSPRERAVVIPESHRDIFEKQSFAHLATVMPDGTPQVTPVWVDHDDGEYVLLNSARGRRKVTNIEHDPKVGVSVLDPDDPYRYVSVRGEAELVDDGAVEHIDALAKRYMGVDEYPHHGEESGARVIIRVPTEHIVTSG</sequence>
<keyword evidence="1" id="KW-0560">Oxidoreductase</keyword>
<dbReference type="Proteomes" id="UP000243250">
    <property type="component" value="Unassembled WGS sequence"/>
</dbReference>
<dbReference type="InterPro" id="IPR012349">
    <property type="entry name" value="Split_barrel_FMN-bd"/>
</dbReference>
<dbReference type="InterPro" id="IPR019920">
    <property type="entry name" value="F420-binding_dom_put"/>
</dbReference>
<evidence type="ECO:0000313" key="4">
    <source>
        <dbReference type="Proteomes" id="UP000243250"/>
    </source>
</evidence>
<dbReference type="AlphaFoldDB" id="A0A1I6G6Z3"/>